<evidence type="ECO:0000313" key="3">
    <source>
        <dbReference type="Proteomes" id="UP000176791"/>
    </source>
</evidence>
<dbReference type="STRING" id="1797460.A3E73_00165"/>
<name>A0A1F5DPN8_9BACT</name>
<proteinExistence type="predicted"/>
<evidence type="ECO:0000313" key="2">
    <source>
        <dbReference type="EMBL" id="OGD56981.1"/>
    </source>
</evidence>
<sequence length="262" mass="30415">MDNSQFLRDYQELQHTIMFDKLIDLGFSRVGYCEGDKSGFWNQALVNKLLTKGQLDLIEATLKKLDRPSAVYFENRDSLKPLVEFLIKNNYRHYFEDCWLFHPGVEINTDRFGQVKKVSTERELNIFLKTFDACFQKNDPQNPYGELGDYLKVAEKVWHRHQKTNRIEYFTVYSGDEPVGVSTLVNFKQIGYISNVGSLKKVRGQGFGKLATLYCVGLSKKRGNHDHCLATEDGTYPHEFYQRIGFVKKFSAACYLKEKITL</sequence>
<dbReference type="SUPFAM" id="SSF55729">
    <property type="entry name" value="Acyl-CoA N-acyltransferases (Nat)"/>
    <property type="match status" value="1"/>
</dbReference>
<comment type="caution">
    <text evidence="2">The sequence shown here is derived from an EMBL/GenBank/DDBJ whole genome shotgun (WGS) entry which is preliminary data.</text>
</comment>
<organism evidence="2 3">
    <name type="scientific">Candidatus Beckwithbacteria bacterium RIFCSPHIGHO2_12_FULL_47_17</name>
    <dbReference type="NCBI Taxonomy" id="1797460"/>
    <lineage>
        <taxon>Bacteria</taxon>
        <taxon>Candidatus Beckwithiibacteriota</taxon>
    </lineage>
</organism>
<dbReference type="Pfam" id="PF00583">
    <property type="entry name" value="Acetyltransf_1"/>
    <property type="match status" value="1"/>
</dbReference>
<accession>A0A1F5DPN8</accession>
<dbReference type="EMBL" id="MEZN01000004">
    <property type="protein sequence ID" value="OGD56981.1"/>
    <property type="molecule type" value="Genomic_DNA"/>
</dbReference>
<dbReference type="PROSITE" id="PS51186">
    <property type="entry name" value="GNAT"/>
    <property type="match status" value="1"/>
</dbReference>
<dbReference type="GO" id="GO:0016747">
    <property type="term" value="F:acyltransferase activity, transferring groups other than amino-acyl groups"/>
    <property type="evidence" value="ECO:0007669"/>
    <property type="project" value="InterPro"/>
</dbReference>
<dbReference type="Proteomes" id="UP000176791">
    <property type="component" value="Unassembled WGS sequence"/>
</dbReference>
<dbReference type="AlphaFoldDB" id="A0A1F5DPN8"/>
<dbReference type="InterPro" id="IPR000182">
    <property type="entry name" value="GNAT_dom"/>
</dbReference>
<protein>
    <recommendedName>
        <fullName evidence="1">N-acetyltransferase domain-containing protein</fullName>
    </recommendedName>
</protein>
<feature type="domain" description="N-acetyltransferase" evidence="1">
    <location>
        <begin position="110"/>
        <end position="262"/>
    </location>
</feature>
<dbReference type="CDD" id="cd04301">
    <property type="entry name" value="NAT_SF"/>
    <property type="match status" value="1"/>
</dbReference>
<dbReference type="InterPro" id="IPR016181">
    <property type="entry name" value="Acyl_CoA_acyltransferase"/>
</dbReference>
<reference evidence="2 3" key="1">
    <citation type="journal article" date="2016" name="Nat. Commun.">
        <title>Thousands of microbial genomes shed light on interconnected biogeochemical processes in an aquifer system.</title>
        <authorList>
            <person name="Anantharaman K."/>
            <person name="Brown C.T."/>
            <person name="Hug L.A."/>
            <person name="Sharon I."/>
            <person name="Castelle C.J."/>
            <person name="Probst A.J."/>
            <person name="Thomas B.C."/>
            <person name="Singh A."/>
            <person name="Wilkins M.J."/>
            <person name="Karaoz U."/>
            <person name="Brodie E.L."/>
            <person name="Williams K.H."/>
            <person name="Hubbard S.S."/>
            <person name="Banfield J.F."/>
        </authorList>
    </citation>
    <scope>NUCLEOTIDE SEQUENCE [LARGE SCALE GENOMIC DNA]</scope>
</reference>
<gene>
    <name evidence="2" type="ORF">A3E73_00165</name>
</gene>
<evidence type="ECO:0000259" key="1">
    <source>
        <dbReference type="PROSITE" id="PS51186"/>
    </source>
</evidence>
<dbReference type="Gene3D" id="3.40.630.30">
    <property type="match status" value="1"/>
</dbReference>